<dbReference type="GO" id="GO:0042597">
    <property type="term" value="C:periplasmic space"/>
    <property type="evidence" value="ECO:0007669"/>
    <property type="project" value="UniProtKB-ARBA"/>
</dbReference>
<evidence type="ECO:0000313" key="6">
    <source>
        <dbReference type="EMBL" id="CRZ35011.1"/>
    </source>
</evidence>
<dbReference type="GO" id="GO:0015833">
    <property type="term" value="P:peptide transport"/>
    <property type="evidence" value="ECO:0007669"/>
    <property type="project" value="TreeGrafter"/>
</dbReference>
<dbReference type="PANTHER" id="PTHR30290:SF9">
    <property type="entry name" value="OLIGOPEPTIDE-BINDING PROTEIN APPA"/>
    <property type="match status" value="1"/>
</dbReference>
<dbReference type="SUPFAM" id="SSF53850">
    <property type="entry name" value="Periplasmic binding protein-like II"/>
    <property type="match status" value="1"/>
</dbReference>
<dbReference type="EMBL" id="CVTD020000018">
    <property type="protein sequence ID" value="CRZ35011.1"/>
    <property type="molecule type" value="Genomic_DNA"/>
</dbReference>
<accession>A0A0H5SJS2</accession>
<dbReference type="PIRSF" id="PIRSF002741">
    <property type="entry name" value="MppA"/>
    <property type="match status" value="1"/>
</dbReference>
<comment type="similarity">
    <text evidence="1">Belongs to the bacterial solute-binding protein 5 family.</text>
</comment>
<evidence type="ECO:0000256" key="3">
    <source>
        <dbReference type="ARBA" id="ARBA00022729"/>
    </source>
</evidence>
<keyword evidence="2" id="KW-0813">Transport</keyword>
<evidence type="ECO:0000256" key="1">
    <source>
        <dbReference type="ARBA" id="ARBA00005695"/>
    </source>
</evidence>
<evidence type="ECO:0000313" key="7">
    <source>
        <dbReference type="Proteomes" id="UP000236497"/>
    </source>
</evidence>
<dbReference type="InterPro" id="IPR039424">
    <property type="entry name" value="SBP_5"/>
</dbReference>
<evidence type="ECO:0000256" key="2">
    <source>
        <dbReference type="ARBA" id="ARBA00022448"/>
    </source>
</evidence>
<dbReference type="Gene3D" id="3.40.190.10">
    <property type="entry name" value="Periplasmic binding protein-like II"/>
    <property type="match status" value="1"/>
</dbReference>
<evidence type="ECO:0000256" key="4">
    <source>
        <dbReference type="SAM" id="SignalP"/>
    </source>
</evidence>
<dbReference type="GO" id="GO:1904680">
    <property type="term" value="F:peptide transmembrane transporter activity"/>
    <property type="evidence" value="ECO:0007669"/>
    <property type="project" value="TreeGrafter"/>
</dbReference>
<keyword evidence="7" id="KW-1185">Reference proteome</keyword>
<dbReference type="PROSITE" id="PS51257">
    <property type="entry name" value="PROKAR_LIPOPROTEIN"/>
    <property type="match status" value="1"/>
</dbReference>
<proteinExistence type="inferred from homology"/>
<dbReference type="Pfam" id="PF00496">
    <property type="entry name" value="SBP_bac_5"/>
    <property type="match status" value="1"/>
</dbReference>
<reference evidence="6 7" key="1">
    <citation type="submission" date="2015-06" db="EMBL/GenBank/DDBJ databases">
        <authorList>
            <person name="Wibberg Daniel"/>
        </authorList>
    </citation>
    <scope>NUCLEOTIDE SEQUENCE [LARGE SCALE GENOMIC DNA]</scope>
    <source>
        <strain evidence="6 7">T3/55T</strain>
    </source>
</reference>
<dbReference type="InterPro" id="IPR000914">
    <property type="entry name" value="SBP_5_dom"/>
</dbReference>
<gene>
    <name evidence="6" type="ORF">HHT355_1811</name>
</gene>
<dbReference type="OrthoDB" id="9801912at2"/>
<dbReference type="GO" id="GO:0043190">
    <property type="term" value="C:ATP-binding cassette (ABC) transporter complex"/>
    <property type="evidence" value="ECO:0007669"/>
    <property type="project" value="InterPro"/>
</dbReference>
<dbReference type="RefSeq" id="WP_103203113.1">
    <property type="nucleotide sequence ID" value="NZ_CVTD020000018.1"/>
</dbReference>
<dbReference type="PANTHER" id="PTHR30290">
    <property type="entry name" value="PERIPLASMIC BINDING COMPONENT OF ABC TRANSPORTER"/>
    <property type="match status" value="1"/>
</dbReference>
<sequence>MKKTRKIFIVALCAVIFALSLAACSKKNVNSNNSESSDEGSKNGQSSSVKDIVNIGVTDNLSSVNPLLMDGTEVVKYTTSLVFLPLVELNRNLEFEGMLAKEITTEDNRNFIIKLDENAVWSDGTPITADDVVFTFLLWASPEIGSTGMSIEKIEGTGDNGYVEPGADSVSGVVALDEHTVRITTKSEMALHTFQNIYGRYILILPKHVLKDVPRENLLSYDWFNAPTVVSGPYFIKDVDLNHYVTLEANDNYFKGEPKIKNLNIKVVTASQLLAQLKTGEIDLVQQTTGAILQEDYDSVRALDNITVYDGTPITHQSIFINTERITDVRVRQAILYGIDRETILKDLLKGRGEVVDGFLASAGPFYDESVVPTPYDPEKAAQLLKEAEADGWDKSTQYTFYVNSGDTTFTQIASFIAAKLGELGLNIKVNTVDISSLLSTAGSGEFDLLAVQYTYAPVDPYTDISWLLSKGGWTRYYNEQVANALDLTQKTGDINEIIKQYRIVTDHVQQEVPVISAYVISAIGAVNNRLKNAVPDVYGTFINVHEWELVNN</sequence>
<dbReference type="InterPro" id="IPR030678">
    <property type="entry name" value="Peptide/Ni-bd"/>
</dbReference>
<organism evidence="6 7">
    <name type="scientific">Herbinix hemicellulosilytica</name>
    <dbReference type="NCBI Taxonomy" id="1564487"/>
    <lineage>
        <taxon>Bacteria</taxon>
        <taxon>Bacillati</taxon>
        <taxon>Bacillota</taxon>
        <taxon>Clostridia</taxon>
        <taxon>Lachnospirales</taxon>
        <taxon>Lachnospiraceae</taxon>
        <taxon>Herbinix</taxon>
    </lineage>
</organism>
<feature type="signal peptide" evidence="4">
    <location>
        <begin position="1"/>
        <end position="22"/>
    </location>
</feature>
<keyword evidence="3 4" id="KW-0732">Signal</keyword>
<evidence type="ECO:0000259" key="5">
    <source>
        <dbReference type="Pfam" id="PF00496"/>
    </source>
</evidence>
<dbReference type="CDD" id="cd08513">
    <property type="entry name" value="PBP2_thermophilic_Hb8_like"/>
    <property type="match status" value="1"/>
</dbReference>
<dbReference type="Gene3D" id="3.90.76.10">
    <property type="entry name" value="Dipeptide-binding Protein, Domain 1"/>
    <property type="match status" value="1"/>
</dbReference>
<dbReference type="Proteomes" id="UP000236497">
    <property type="component" value="Unassembled WGS sequence"/>
</dbReference>
<feature type="domain" description="Solute-binding protein family 5" evidence="5">
    <location>
        <begin position="95"/>
        <end position="474"/>
    </location>
</feature>
<dbReference type="AlphaFoldDB" id="A0A0H5SJS2"/>
<dbReference type="Gene3D" id="3.10.105.10">
    <property type="entry name" value="Dipeptide-binding Protein, Domain 3"/>
    <property type="match status" value="1"/>
</dbReference>
<name>A0A0H5SJS2_HERHM</name>
<feature type="chain" id="PRO_5039583222" description="Solute-binding protein family 5 domain-containing protein" evidence="4">
    <location>
        <begin position="23"/>
        <end position="553"/>
    </location>
</feature>
<protein>
    <recommendedName>
        <fullName evidence="5">Solute-binding protein family 5 domain-containing protein</fullName>
    </recommendedName>
</protein>